<keyword evidence="1" id="KW-1133">Transmembrane helix</keyword>
<sequence>MLNFELIKFAEDSEFSFPIKQLSENFKSFYTITHQKQIVPFQKTQLKLSLRQLTAKRFFVEDRTNVKFQIKHKFNYNIYHFLYYIVSLTVQCILFTKHCKKRVLFLEELISSS</sequence>
<dbReference type="EMBL" id="HBUF01077923">
    <property type="protein sequence ID" value="CAG6631785.1"/>
    <property type="molecule type" value="Transcribed_RNA"/>
</dbReference>
<evidence type="ECO:0000256" key="1">
    <source>
        <dbReference type="SAM" id="Phobius"/>
    </source>
</evidence>
<feature type="transmembrane region" description="Helical" evidence="1">
    <location>
        <begin position="78"/>
        <end position="96"/>
    </location>
</feature>
<evidence type="ECO:0000313" key="2">
    <source>
        <dbReference type="EMBL" id="CAG6631785.1"/>
    </source>
</evidence>
<reference evidence="2" key="1">
    <citation type="submission" date="2021-05" db="EMBL/GenBank/DDBJ databases">
        <authorList>
            <person name="Alioto T."/>
            <person name="Alioto T."/>
            <person name="Gomez Garrido J."/>
        </authorList>
    </citation>
    <scope>NUCLEOTIDE SEQUENCE</scope>
</reference>
<protein>
    <recommendedName>
        <fullName evidence="3">Transmembrane protein</fullName>
    </recommendedName>
</protein>
<dbReference type="AlphaFoldDB" id="A0A8D8QHV5"/>
<accession>A0A8D8QHV5</accession>
<proteinExistence type="predicted"/>
<name>A0A8D8QHV5_9HEMI</name>
<keyword evidence="1" id="KW-0812">Transmembrane</keyword>
<keyword evidence="1" id="KW-0472">Membrane</keyword>
<evidence type="ECO:0008006" key="3">
    <source>
        <dbReference type="Google" id="ProtNLM"/>
    </source>
</evidence>
<organism evidence="2">
    <name type="scientific">Cacopsylla melanoneura</name>
    <dbReference type="NCBI Taxonomy" id="428564"/>
    <lineage>
        <taxon>Eukaryota</taxon>
        <taxon>Metazoa</taxon>
        <taxon>Ecdysozoa</taxon>
        <taxon>Arthropoda</taxon>
        <taxon>Hexapoda</taxon>
        <taxon>Insecta</taxon>
        <taxon>Pterygota</taxon>
        <taxon>Neoptera</taxon>
        <taxon>Paraneoptera</taxon>
        <taxon>Hemiptera</taxon>
        <taxon>Sternorrhyncha</taxon>
        <taxon>Psylloidea</taxon>
        <taxon>Psyllidae</taxon>
        <taxon>Psyllinae</taxon>
        <taxon>Cacopsylla</taxon>
    </lineage>
</organism>